<dbReference type="Proteomes" id="UP000824156">
    <property type="component" value="Unassembled WGS sequence"/>
</dbReference>
<protein>
    <submittedName>
        <fullName evidence="3">Plasmid pRiA4b ORF-3 family protein</fullName>
    </submittedName>
</protein>
<gene>
    <name evidence="3" type="ORF">H9853_06975</name>
</gene>
<organism evidence="3 4">
    <name type="scientific">Candidatus Sphingobacterium stercoripullorum</name>
    <dbReference type="NCBI Taxonomy" id="2838759"/>
    <lineage>
        <taxon>Bacteria</taxon>
        <taxon>Pseudomonadati</taxon>
        <taxon>Bacteroidota</taxon>
        <taxon>Sphingobacteriia</taxon>
        <taxon>Sphingobacteriales</taxon>
        <taxon>Sphingobacteriaceae</taxon>
        <taxon>Sphingobacterium</taxon>
    </lineage>
</organism>
<dbReference type="EMBL" id="DXEZ01000193">
    <property type="protein sequence ID" value="HIX54751.1"/>
    <property type="molecule type" value="Genomic_DNA"/>
</dbReference>
<accession>A0A9D1W923</accession>
<sequence>MAVIYRFRITFEDHEEVYREIDILPKGTFYELHETFLSAIGYDVDKSSSFYVSNDQWKKGKEIAYLPLGNKKNDEELALMENAKLNRFIDDPHQKFYYIYDFNRPQDFYVELVRIRKGEEGENYPLVSKSIGKAPKPLNKVIHPSQIEAQEEEENQIENDEVDQFDEDELGFLGNTGEDESNFGEE</sequence>
<evidence type="ECO:0000313" key="3">
    <source>
        <dbReference type="EMBL" id="HIX54751.1"/>
    </source>
</evidence>
<dbReference type="Pfam" id="PF07929">
    <property type="entry name" value="PRiA4_ORF3"/>
    <property type="match status" value="1"/>
</dbReference>
<feature type="compositionally biased region" description="Acidic residues" evidence="1">
    <location>
        <begin position="149"/>
        <end position="170"/>
    </location>
</feature>
<proteinExistence type="predicted"/>
<name>A0A9D1W923_9SPHI</name>
<evidence type="ECO:0000259" key="2">
    <source>
        <dbReference type="Pfam" id="PF07929"/>
    </source>
</evidence>
<dbReference type="InterPro" id="IPR024047">
    <property type="entry name" value="MM3350-like_sf"/>
</dbReference>
<dbReference type="Gene3D" id="3.10.290.30">
    <property type="entry name" value="MM3350-like"/>
    <property type="match status" value="1"/>
</dbReference>
<feature type="domain" description="Plasmid pRiA4b Orf3-like" evidence="2">
    <location>
        <begin position="4"/>
        <end position="135"/>
    </location>
</feature>
<dbReference type="SUPFAM" id="SSF159941">
    <property type="entry name" value="MM3350-like"/>
    <property type="match status" value="1"/>
</dbReference>
<reference evidence="3" key="1">
    <citation type="journal article" date="2021" name="PeerJ">
        <title>Extensive microbial diversity within the chicken gut microbiome revealed by metagenomics and culture.</title>
        <authorList>
            <person name="Gilroy R."/>
            <person name="Ravi A."/>
            <person name="Getino M."/>
            <person name="Pursley I."/>
            <person name="Horton D.L."/>
            <person name="Alikhan N.F."/>
            <person name="Baker D."/>
            <person name="Gharbi K."/>
            <person name="Hall N."/>
            <person name="Watson M."/>
            <person name="Adriaenssens E.M."/>
            <person name="Foster-Nyarko E."/>
            <person name="Jarju S."/>
            <person name="Secka A."/>
            <person name="Antonio M."/>
            <person name="Oren A."/>
            <person name="Chaudhuri R.R."/>
            <person name="La Ragione R."/>
            <person name="Hildebrand F."/>
            <person name="Pallen M.J."/>
        </authorList>
    </citation>
    <scope>NUCLEOTIDE SEQUENCE</scope>
    <source>
        <strain evidence="3">1719</strain>
    </source>
</reference>
<comment type="caution">
    <text evidence="3">The sequence shown here is derived from an EMBL/GenBank/DDBJ whole genome shotgun (WGS) entry which is preliminary data.</text>
</comment>
<feature type="compositionally biased region" description="Acidic residues" evidence="1">
    <location>
        <begin position="177"/>
        <end position="186"/>
    </location>
</feature>
<evidence type="ECO:0000256" key="1">
    <source>
        <dbReference type="SAM" id="MobiDB-lite"/>
    </source>
</evidence>
<reference evidence="3" key="2">
    <citation type="submission" date="2021-04" db="EMBL/GenBank/DDBJ databases">
        <authorList>
            <person name="Gilroy R."/>
        </authorList>
    </citation>
    <scope>NUCLEOTIDE SEQUENCE</scope>
    <source>
        <strain evidence="3">1719</strain>
    </source>
</reference>
<dbReference type="AlphaFoldDB" id="A0A9D1W923"/>
<dbReference type="InterPro" id="IPR012912">
    <property type="entry name" value="Plasmid_pRiA4b_Orf3-like"/>
</dbReference>
<evidence type="ECO:0000313" key="4">
    <source>
        <dbReference type="Proteomes" id="UP000824156"/>
    </source>
</evidence>
<feature type="region of interest" description="Disordered" evidence="1">
    <location>
        <begin position="146"/>
        <end position="186"/>
    </location>
</feature>